<proteinExistence type="predicted"/>
<feature type="compositionally biased region" description="Polar residues" evidence="1">
    <location>
        <begin position="93"/>
        <end position="102"/>
    </location>
</feature>
<name>A0A2R5GF50_9STRA</name>
<sequence>MLGLRHDTVMRLHTLSLMQCALQVSMCIAFVASPSAIVGEDVANLVPMMVASVPIGTVSTETILFKVLDTRATQSRAAHTHLPPRGSTVAVAPSTNASSGTLSDHDASVLSTAPKTAPL</sequence>
<reference evidence="2 3" key="1">
    <citation type="submission" date="2017-12" db="EMBL/GenBank/DDBJ databases">
        <title>Sequencing, de novo assembly and annotation of complete genome of a new Thraustochytrid species, strain FCC1311.</title>
        <authorList>
            <person name="Sedici K."/>
            <person name="Godart F."/>
            <person name="Aiese Cigliano R."/>
            <person name="Sanseverino W."/>
            <person name="Barakat M."/>
            <person name="Ortet P."/>
            <person name="Marechal E."/>
            <person name="Cagnac O."/>
            <person name="Amato A."/>
        </authorList>
    </citation>
    <scope>NUCLEOTIDE SEQUENCE [LARGE SCALE GENOMIC DNA]</scope>
</reference>
<feature type="compositionally biased region" description="Polar residues" evidence="1">
    <location>
        <begin position="109"/>
        <end position="119"/>
    </location>
</feature>
<gene>
    <name evidence="2" type="ORF">FCC1311_057712</name>
</gene>
<feature type="region of interest" description="Disordered" evidence="1">
    <location>
        <begin position="75"/>
        <end position="119"/>
    </location>
</feature>
<organism evidence="2 3">
    <name type="scientific">Hondaea fermentalgiana</name>
    <dbReference type="NCBI Taxonomy" id="2315210"/>
    <lineage>
        <taxon>Eukaryota</taxon>
        <taxon>Sar</taxon>
        <taxon>Stramenopiles</taxon>
        <taxon>Bigyra</taxon>
        <taxon>Labyrinthulomycetes</taxon>
        <taxon>Thraustochytrida</taxon>
        <taxon>Thraustochytriidae</taxon>
        <taxon>Hondaea</taxon>
    </lineage>
</organism>
<protein>
    <submittedName>
        <fullName evidence="2">Uncharacterized protein</fullName>
    </submittedName>
</protein>
<evidence type="ECO:0000256" key="1">
    <source>
        <dbReference type="SAM" id="MobiDB-lite"/>
    </source>
</evidence>
<dbReference type="EMBL" id="BEYU01000060">
    <property type="protein sequence ID" value="GBG29550.1"/>
    <property type="molecule type" value="Genomic_DNA"/>
</dbReference>
<dbReference type="InParanoid" id="A0A2R5GF50"/>
<dbReference type="Proteomes" id="UP000241890">
    <property type="component" value="Unassembled WGS sequence"/>
</dbReference>
<dbReference type="AlphaFoldDB" id="A0A2R5GF50"/>
<evidence type="ECO:0000313" key="2">
    <source>
        <dbReference type="EMBL" id="GBG29550.1"/>
    </source>
</evidence>
<keyword evidence="3" id="KW-1185">Reference proteome</keyword>
<comment type="caution">
    <text evidence="2">The sequence shown here is derived from an EMBL/GenBank/DDBJ whole genome shotgun (WGS) entry which is preliminary data.</text>
</comment>
<evidence type="ECO:0000313" key="3">
    <source>
        <dbReference type="Proteomes" id="UP000241890"/>
    </source>
</evidence>
<accession>A0A2R5GF50</accession>